<dbReference type="PROSITE" id="PS51736">
    <property type="entry name" value="RECOMBINASES_3"/>
    <property type="match status" value="1"/>
</dbReference>
<feature type="compositionally biased region" description="Polar residues" evidence="3">
    <location>
        <begin position="123"/>
        <end position="133"/>
    </location>
</feature>
<gene>
    <name evidence="6" type="ORF">SAMN05216388_105211</name>
</gene>
<feature type="compositionally biased region" description="Polar residues" evidence="3">
    <location>
        <begin position="102"/>
        <end position="114"/>
    </location>
</feature>
<feature type="domain" description="Resolvase/invertase-type recombinase catalytic" evidence="4">
    <location>
        <begin position="238"/>
        <end position="392"/>
    </location>
</feature>
<keyword evidence="2" id="KW-0233">DNA recombination</keyword>
<dbReference type="InterPro" id="IPR036162">
    <property type="entry name" value="Resolvase-like_N_sf"/>
</dbReference>
<dbReference type="EMBL" id="FOCX01000052">
    <property type="protein sequence ID" value="SEP24219.1"/>
    <property type="molecule type" value="Genomic_DNA"/>
</dbReference>
<evidence type="ECO:0000259" key="4">
    <source>
        <dbReference type="PROSITE" id="PS51736"/>
    </source>
</evidence>
<evidence type="ECO:0000256" key="1">
    <source>
        <dbReference type="ARBA" id="ARBA00023125"/>
    </source>
</evidence>
<dbReference type="Proteomes" id="UP000198775">
    <property type="component" value="Unassembled WGS sequence"/>
</dbReference>
<dbReference type="InterPro" id="IPR006119">
    <property type="entry name" value="Resolv_N"/>
</dbReference>
<reference evidence="7" key="1">
    <citation type="submission" date="2016-10" db="EMBL/GenBank/DDBJ databases">
        <authorList>
            <person name="Varghese N."/>
            <person name="Submissions S."/>
        </authorList>
    </citation>
    <scope>NUCLEOTIDE SEQUENCE [LARGE SCALE GENOMIC DNA]</scope>
    <source>
        <strain evidence="7">IBRC-M 10043</strain>
    </source>
</reference>
<evidence type="ECO:0000313" key="7">
    <source>
        <dbReference type="Proteomes" id="UP000198775"/>
    </source>
</evidence>
<dbReference type="PANTHER" id="PTHR30461">
    <property type="entry name" value="DNA-INVERTASE FROM LAMBDOID PROPHAGE"/>
    <property type="match status" value="1"/>
</dbReference>
<feature type="domain" description="Recombinase" evidence="5">
    <location>
        <begin position="399"/>
        <end position="512"/>
    </location>
</feature>
<sequence>MRYLLVVPLASKVLCPLVSRGSAPTRDPREANGRTLLCNAGSTASELPDAPVKARRRIHPRNASACFDRPYMNITADTFGPLAAQNMMKETAVRNTKDSHRSLTTKTITTSGQKDTGRDVPLSWNSDRGSEPTQLGLMPLAEKESRQRSLPHRLRAERRPPKDSRILTLLSNLAQKLNSPPGRTSLGDLTIEFTESSGQSSVEQFVGGSTPPSTESESVSQSGSWTEGARQTDNSTQQVIIYVRVSTNEQASEGRSLEGQKDELRSIVAESDSMELYCDPIEDDGISGTDFDREGIQRVAEIVQQENISHLLVDDIDRIGRTIPETMMFIQRLRDQHGVKIRTRTVEFDVVKVPDRMRVAVLALMADIGTRNRARSSRRSSARGFIESKQWNSWYHGVPLGYESTDDGWIRVKEELRPVITDLFKSFVRKEQYAAVAKKINRGYGSKLEKPLTSQRVKRLLTRPVYIGKPAIPVKNLENYDPNPEVDDPSLQMISEDLFERTQSRVQSIADKHSTDTGVTSEPEDFIEEFDPGILEVTSPLVQLLCPSCGSEMVADGQYTLEQGVASHIYECTSDDCNYHRQWPRKDEYERMKMLKKIDEYKDIL</sequence>
<keyword evidence="7" id="KW-1185">Reference proteome</keyword>
<dbReference type="Pfam" id="PF07508">
    <property type="entry name" value="Recombinase"/>
    <property type="match status" value="1"/>
</dbReference>
<name>A0A1H8W9A8_9EURY</name>
<keyword evidence="1" id="KW-0238">DNA-binding</keyword>
<dbReference type="AlphaFoldDB" id="A0A1H8W9A8"/>
<feature type="region of interest" description="Disordered" evidence="3">
    <location>
        <begin position="93"/>
        <end position="165"/>
    </location>
</feature>
<evidence type="ECO:0000313" key="6">
    <source>
        <dbReference type="EMBL" id="SEP24219.1"/>
    </source>
</evidence>
<dbReference type="InterPro" id="IPR050639">
    <property type="entry name" value="SSR_resolvase"/>
</dbReference>
<dbReference type="CDD" id="cd00338">
    <property type="entry name" value="Ser_Recombinase"/>
    <property type="match status" value="1"/>
</dbReference>
<evidence type="ECO:0000256" key="3">
    <source>
        <dbReference type="SAM" id="MobiDB-lite"/>
    </source>
</evidence>
<dbReference type="InterPro" id="IPR011109">
    <property type="entry name" value="DNA_bind_recombinase_dom"/>
</dbReference>
<feature type="region of interest" description="Disordered" evidence="3">
    <location>
        <begin position="195"/>
        <end position="233"/>
    </location>
</feature>
<dbReference type="GO" id="GO:0000150">
    <property type="term" value="F:DNA strand exchange activity"/>
    <property type="evidence" value="ECO:0007669"/>
    <property type="project" value="InterPro"/>
</dbReference>
<accession>A0A1H8W9A8</accession>
<dbReference type="InterPro" id="IPR038109">
    <property type="entry name" value="DNA_bind_recomb_sf"/>
</dbReference>
<dbReference type="Gene3D" id="3.40.50.1390">
    <property type="entry name" value="Resolvase, N-terminal catalytic domain"/>
    <property type="match status" value="1"/>
</dbReference>
<dbReference type="GO" id="GO:0003677">
    <property type="term" value="F:DNA binding"/>
    <property type="evidence" value="ECO:0007669"/>
    <property type="project" value="UniProtKB-KW"/>
</dbReference>
<protein>
    <submittedName>
        <fullName evidence="6">Site-specific DNA recombinase</fullName>
    </submittedName>
</protein>
<evidence type="ECO:0000256" key="2">
    <source>
        <dbReference type="ARBA" id="ARBA00023172"/>
    </source>
</evidence>
<dbReference type="PROSITE" id="PS51737">
    <property type="entry name" value="RECOMBINASE_DNA_BIND"/>
    <property type="match status" value="1"/>
</dbReference>
<feature type="compositionally biased region" description="Low complexity" evidence="3">
    <location>
        <begin position="207"/>
        <end position="227"/>
    </location>
</feature>
<proteinExistence type="predicted"/>
<organism evidence="6 7">
    <name type="scientific">Halorientalis persicus</name>
    <dbReference type="NCBI Taxonomy" id="1367881"/>
    <lineage>
        <taxon>Archaea</taxon>
        <taxon>Methanobacteriati</taxon>
        <taxon>Methanobacteriota</taxon>
        <taxon>Stenosarchaea group</taxon>
        <taxon>Halobacteria</taxon>
        <taxon>Halobacteriales</taxon>
        <taxon>Haloarculaceae</taxon>
        <taxon>Halorientalis</taxon>
    </lineage>
</organism>
<dbReference type="Pfam" id="PF00239">
    <property type="entry name" value="Resolvase"/>
    <property type="match status" value="1"/>
</dbReference>
<dbReference type="Gene3D" id="3.90.1750.20">
    <property type="entry name" value="Putative Large Serine Recombinase, Chain B, Domain 2"/>
    <property type="match status" value="1"/>
</dbReference>
<evidence type="ECO:0000259" key="5">
    <source>
        <dbReference type="PROSITE" id="PS51737"/>
    </source>
</evidence>
<dbReference type="SMART" id="SM00857">
    <property type="entry name" value="Resolvase"/>
    <property type="match status" value="1"/>
</dbReference>
<dbReference type="SUPFAM" id="SSF53041">
    <property type="entry name" value="Resolvase-like"/>
    <property type="match status" value="1"/>
</dbReference>
<dbReference type="PANTHER" id="PTHR30461:SF2">
    <property type="entry name" value="SERINE RECOMBINASE PINE-RELATED"/>
    <property type="match status" value="1"/>
</dbReference>